<accession>A0ACA9KSI1</accession>
<protein>
    <submittedName>
        <fullName evidence="1">141_t:CDS:1</fullName>
    </submittedName>
</protein>
<gene>
    <name evidence="1" type="ORF">SCALOS_LOCUS2817</name>
</gene>
<reference evidence="1" key="1">
    <citation type="submission" date="2021-06" db="EMBL/GenBank/DDBJ databases">
        <authorList>
            <person name="Kallberg Y."/>
            <person name="Tangrot J."/>
            <person name="Rosling A."/>
        </authorList>
    </citation>
    <scope>NUCLEOTIDE SEQUENCE</scope>
    <source>
        <strain evidence="1">AU212A</strain>
    </source>
</reference>
<dbReference type="EMBL" id="CAJVPM010002689">
    <property type="protein sequence ID" value="CAG8490806.1"/>
    <property type="molecule type" value="Genomic_DNA"/>
</dbReference>
<sequence>SSEELFLQADKFEHDDQNTTQDSSSAVTYLCIFDQSGKDFHKKNLTILEQKAIYRKLHSIYKKALNKALQDNLKSQQLTNLLQEFVKNISEQSDSGESLQADDTNDKNFITPQLKNSKKYHEKR</sequence>
<dbReference type="Proteomes" id="UP000789860">
    <property type="component" value="Unassembled WGS sequence"/>
</dbReference>
<feature type="non-terminal residue" evidence="1">
    <location>
        <position position="1"/>
    </location>
</feature>
<evidence type="ECO:0000313" key="2">
    <source>
        <dbReference type="Proteomes" id="UP000789860"/>
    </source>
</evidence>
<evidence type="ECO:0000313" key="1">
    <source>
        <dbReference type="EMBL" id="CAG8490806.1"/>
    </source>
</evidence>
<comment type="caution">
    <text evidence="1">The sequence shown here is derived from an EMBL/GenBank/DDBJ whole genome shotgun (WGS) entry which is preliminary data.</text>
</comment>
<proteinExistence type="predicted"/>
<organism evidence="1 2">
    <name type="scientific">Scutellospora calospora</name>
    <dbReference type="NCBI Taxonomy" id="85575"/>
    <lineage>
        <taxon>Eukaryota</taxon>
        <taxon>Fungi</taxon>
        <taxon>Fungi incertae sedis</taxon>
        <taxon>Mucoromycota</taxon>
        <taxon>Glomeromycotina</taxon>
        <taxon>Glomeromycetes</taxon>
        <taxon>Diversisporales</taxon>
        <taxon>Gigasporaceae</taxon>
        <taxon>Scutellospora</taxon>
    </lineage>
</organism>
<name>A0ACA9KSI1_9GLOM</name>
<keyword evidence="2" id="KW-1185">Reference proteome</keyword>